<feature type="compositionally biased region" description="Low complexity" evidence="4">
    <location>
        <begin position="970"/>
        <end position="981"/>
    </location>
</feature>
<feature type="region of interest" description="Disordered" evidence="4">
    <location>
        <begin position="1185"/>
        <end position="1208"/>
    </location>
</feature>
<feature type="region of interest" description="Disordered" evidence="4">
    <location>
        <begin position="485"/>
        <end position="508"/>
    </location>
</feature>
<feature type="region of interest" description="Disordered" evidence="4">
    <location>
        <begin position="135"/>
        <end position="243"/>
    </location>
</feature>
<reference evidence="8" key="1">
    <citation type="submission" date="2016-04" db="UniProtKB">
        <authorList>
            <consortium name="WormBaseParasite"/>
        </authorList>
    </citation>
    <scope>IDENTIFICATION</scope>
</reference>
<comment type="subcellular location">
    <subcellularLocation>
        <location evidence="1">Nucleus</location>
    </subcellularLocation>
</comment>
<keyword evidence="2" id="KW-0479">Metal-binding</keyword>
<feature type="compositionally biased region" description="Polar residues" evidence="4">
    <location>
        <begin position="78"/>
        <end position="88"/>
    </location>
</feature>
<name>A0A158QE65_HYMDI</name>
<feature type="region of interest" description="Disordered" evidence="4">
    <location>
        <begin position="1298"/>
        <end position="1319"/>
    </location>
</feature>
<dbReference type="Gene3D" id="2.60.120.650">
    <property type="entry name" value="Cupin"/>
    <property type="match status" value="1"/>
</dbReference>
<feature type="compositionally biased region" description="Polar residues" evidence="4">
    <location>
        <begin position="1196"/>
        <end position="1206"/>
    </location>
</feature>
<dbReference type="Proteomes" id="UP000274504">
    <property type="component" value="Unassembled WGS sequence"/>
</dbReference>
<feature type="region of interest" description="Disordered" evidence="4">
    <location>
        <begin position="970"/>
        <end position="1012"/>
    </location>
</feature>
<dbReference type="GO" id="GO:0031490">
    <property type="term" value="F:chromatin DNA binding"/>
    <property type="evidence" value="ECO:0007669"/>
    <property type="project" value="TreeGrafter"/>
</dbReference>
<dbReference type="GO" id="GO:0046872">
    <property type="term" value="F:metal ion binding"/>
    <property type="evidence" value="ECO:0007669"/>
    <property type="project" value="UniProtKB-KW"/>
</dbReference>
<feature type="compositionally biased region" description="Polar residues" evidence="4">
    <location>
        <begin position="807"/>
        <end position="822"/>
    </location>
</feature>
<feature type="compositionally biased region" description="Polar residues" evidence="4">
    <location>
        <begin position="40"/>
        <end position="56"/>
    </location>
</feature>
<feature type="compositionally biased region" description="Low complexity" evidence="4">
    <location>
        <begin position="631"/>
        <end position="649"/>
    </location>
</feature>
<dbReference type="SMART" id="SM00558">
    <property type="entry name" value="JmjC"/>
    <property type="match status" value="1"/>
</dbReference>
<dbReference type="GO" id="GO:0006357">
    <property type="term" value="P:regulation of transcription by RNA polymerase II"/>
    <property type="evidence" value="ECO:0007669"/>
    <property type="project" value="TreeGrafter"/>
</dbReference>
<evidence type="ECO:0000256" key="1">
    <source>
        <dbReference type="ARBA" id="ARBA00004123"/>
    </source>
</evidence>
<evidence type="ECO:0000256" key="2">
    <source>
        <dbReference type="ARBA" id="ARBA00022723"/>
    </source>
</evidence>
<evidence type="ECO:0000313" key="6">
    <source>
        <dbReference type="EMBL" id="VDL59286.1"/>
    </source>
</evidence>
<evidence type="ECO:0000259" key="5">
    <source>
        <dbReference type="PROSITE" id="PS51184"/>
    </source>
</evidence>
<feature type="compositionally biased region" description="Polar residues" evidence="4">
    <location>
        <begin position="335"/>
        <end position="360"/>
    </location>
</feature>
<feature type="compositionally biased region" description="Low complexity" evidence="4">
    <location>
        <begin position="1121"/>
        <end position="1131"/>
    </location>
</feature>
<feature type="region of interest" description="Disordered" evidence="4">
    <location>
        <begin position="561"/>
        <end position="749"/>
    </location>
</feature>
<dbReference type="WBParaSite" id="HDID_0000697001-mRNA-1">
    <property type="protein sequence ID" value="HDID_0000697001-mRNA-1"/>
    <property type="gene ID" value="HDID_0000697001"/>
</dbReference>
<dbReference type="GO" id="GO:0003712">
    <property type="term" value="F:transcription coregulator activity"/>
    <property type="evidence" value="ECO:0007669"/>
    <property type="project" value="TreeGrafter"/>
</dbReference>
<dbReference type="PANTHER" id="PTHR12549:SF38">
    <property type="entry name" value="JMJC DOMAIN-CONTAINING HISTONE DEMETHYLASE 2, ISOFORM A"/>
    <property type="match status" value="1"/>
</dbReference>
<feature type="region of interest" description="Disordered" evidence="4">
    <location>
        <begin position="1"/>
        <end position="93"/>
    </location>
</feature>
<organism evidence="8">
    <name type="scientific">Hymenolepis diminuta</name>
    <name type="common">Rat tapeworm</name>
    <dbReference type="NCBI Taxonomy" id="6216"/>
    <lineage>
        <taxon>Eukaryota</taxon>
        <taxon>Metazoa</taxon>
        <taxon>Spiralia</taxon>
        <taxon>Lophotrochozoa</taxon>
        <taxon>Platyhelminthes</taxon>
        <taxon>Cestoda</taxon>
        <taxon>Eucestoda</taxon>
        <taxon>Cyclophyllidea</taxon>
        <taxon>Hymenolepididae</taxon>
        <taxon>Hymenolepis</taxon>
    </lineage>
</organism>
<dbReference type="GO" id="GO:0000785">
    <property type="term" value="C:chromatin"/>
    <property type="evidence" value="ECO:0007669"/>
    <property type="project" value="TreeGrafter"/>
</dbReference>
<reference evidence="6 7" key="2">
    <citation type="submission" date="2018-11" db="EMBL/GenBank/DDBJ databases">
        <authorList>
            <consortium name="Pathogen Informatics"/>
        </authorList>
    </citation>
    <scope>NUCLEOTIDE SEQUENCE [LARGE SCALE GENOMIC DNA]</scope>
</reference>
<dbReference type="GO" id="GO:0000118">
    <property type="term" value="C:histone deacetylase complex"/>
    <property type="evidence" value="ECO:0007669"/>
    <property type="project" value="TreeGrafter"/>
</dbReference>
<feature type="compositionally biased region" description="Polar residues" evidence="4">
    <location>
        <begin position="708"/>
        <end position="734"/>
    </location>
</feature>
<feature type="compositionally biased region" description="Basic and acidic residues" evidence="4">
    <location>
        <begin position="574"/>
        <end position="587"/>
    </location>
</feature>
<evidence type="ECO:0000256" key="3">
    <source>
        <dbReference type="ARBA" id="ARBA00023242"/>
    </source>
</evidence>
<feature type="region of interest" description="Disordered" evidence="4">
    <location>
        <begin position="775"/>
        <end position="840"/>
    </location>
</feature>
<feature type="compositionally biased region" description="Low complexity" evidence="4">
    <location>
        <begin position="999"/>
        <end position="1011"/>
    </location>
</feature>
<evidence type="ECO:0000313" key="7">
    <source>
        <dbReference type="Proteomes" id="UP000274504"/>
    </source>
</evidence>
<protein>
    <submittedName>
        <fullName evidence="8">JmjC domain-containing protein</fullName>
    </submittedName>
</protein>
<feature type="region of interest" description="Disordered" evidence="4">
    <location>
        <begin position="260"/>
        <end position="360"/>
    </location>
</feature>
<dbReference type="OrthoDB" id="1667110at2759"/>
<feature type="region of interest" description="Disordered" evidence="4">
    <location>
        <begin position="1106"/>
        <end position="1135"/>
    </location>
</feature>
<keyword evidence="3" id="KW-0539">Nucleus</keyword>
<feature type="compositionally biased region" description="Low complexity" evidence="4">
    <location>
        <begin position="260"/>
        <end position="277"/>
    </location>
</feature>
<feature type="compositionally biased region" description="Polar residues" evidence="4">
    <location>
        <begin position="678"/>
        <end position="687"/>
    </location>
</feature>
<dbReference type="InterPro" id="IPR003347">
    <property type="entry name" value="JmjC_dom"/>
</dbReference>
<dbReference type="GO" id="GO:0032454">
    <property type="term" value="F:histone H3K9 demethylase activity"/>
    <property type="evidence" value="ECO:0007669"/>
    <property type="project" value="InterPro"/>
</dbReference>
<dbReference type="InterPro" id="IPR045109">
    <property type="entry name" value="LSDs-like"/>
</dbReference>
<feature type="compositionally biased region" description="Polar residues" evidence="4">
    <location>
        <begin position="591"/>
        <end position="600"/>
    </location>
</feature>
<dbReference type="PANTHER" id="PTHR12549">
    <property type="entry name" value="JMJC DOMAIN-CONTAINING HISTONE DEMETHYLATION PROTEIN"/>
    <property type="match status" value="1"/>
</dbReference>
<evidence type="ECO:0000256" key="4">
    <source>
        <dbReference type="SAM" id="MobiDB-lite"/>
    </source>
</evidence>
<evidence type="ECO:0000313" key="8">
    <source>
        <dbReference type="WBParaSite" id="HDID_0000697001-mRNA-1"/>
    </source>
</evidence>
<gene>
    <name evidence="6" type="ORF">HDID_LOCUS6968</name>
</gene>
<dbReference type="STRING" id="6216.A0A158QE65"/>
<feature type="compositionally biased region" description="Low complexity" evidence="4">
    <location>
        <begin position="136"/>
        <end position="151"/>
    </location>
</feature>
<dbReference type="EMBL" id="UYSG01010891">
    <property type="protein sequence ID" value="VDL59286.1"/>
    <property type="molecule type" value="Genomic_DNA"/>
</dbReference>
<feature type="compositionally biased region" description="Pro residues" evidence="4">
    <location>
        <begin position="495"/>
        <end position="505"/>
    </location>
</feature>
<proteinExistence type="predicted"/>
<dbReference type="SUPFAM" id="SSF51197">
    <property type="entry name" value="Clavaminate synthase-like"/>
    <property type="match status" value="1"/>
</dbReference>
<feature type="domain" description="JmjC" evidence="5">
    <location>
        <begin position="1505"/>
        <end position="1723"/>
    </location>
</feature>
<feature type="compositionally biased region" description="Low complexity" evidence="4">
    <location>
        <begin position="217"/>
        <end position="228"/>
    </location>
</feature>
<dbReference type="PROSITE" id="PS51184">
    <property type="entry name" value="JMJC"/>
    <property type="match status" value="1"/>
</dbReference>
<accession>A0A158QE65</accession>
<feature type="compositionally biased region" description="Pro residues" evidence="4">
    <location>
        <begin position="202"/>
        <end position="216"/>
    </location>
</feature>
<feature type="compositionally biased region" description="Acidic residues" evidence="4">
    <location>
        <begin position="825"/>
        <end position="840"/>
    </location>
</feature>
<dbReference type="Pfam" id="PF02373">
    <property type="entry name" value="JmjC"/>
    <property type="match status" value="1"/>
</dbReference>
<sequence length="1774" mass="193884">MKKRLVAASTDPNGLLPFVPNDLSSQVPPKPWVSDPRQPFPTSIVSQLAANMPTSSKTEHIPSSGDENRDSPDFASPIMNNQSQYTSPKKSDLVGQASFNTNQLIETFLHNSQLAGRGAPAQQTDLVQMLLEMMKSQQQQIPPQSAQSQTPNRPIPPRVTPDKLLITSRSPPLKPPSETIRGFVDGNHSKPRNSYSHSPVLQSPPPHSVPPAPPIPSLSANSASSRNQPQPPPNRPPNINTDYNSAASALYSQLLCMMAQQQQQNRGQPQSSQLSSQILFPPHSKSEKKPPTLVEYPKVGVPSNTRNPTGTKYGPQIRPPSHDPYIRTAPPTFYSPWTSSSNSTNKMEPSTSSSAPGGSIYSTIDILRESKQVSESVKPTNKMLTTSGVFYPEKQTVVPLPQPQQPSIKNQSDAVDHHFRMSLGNNKTGVAAGIKSEPTNHHPPPLVDLTIEKKPSTKNPHLNHAGVGLGVSSCSSSSSISSMSVLDRDAASPNRKPPFLLPPPKTENRINSEACRFSLKKRLIQRYQADATTEQASEGIKQERPPSQNAIKQENPVKLEAASSPNHPTFGDPVKVKDEQNLPRGHESPGSAVSNNSIVNGSLPDATSKETFKRGTSNTARRHPPVRASKINPLSSLNESSISPTSTSSLAKRPRGSVAKQHTGFASMRKRPAPAASGNDSTTTTNSKHVRGKTTKPRFYNSRVASPAATSDTAVNNSASRRNRTTSLRSIADQTHSEFDFNGQDDDEEPVVAMETSKATNRRWFGTRKRKSNIPAAGPLLRVKVPRRSMDEDEVSGTTKRPRQSRQRNQLSNKQSGNNGKNVNFDEEDNQSEESNDDDLEKTIRAEQDDEQDQEEDCGDDEGESLACHRCGQLVKPLKAGRNTDPYDYQCTCENKLSIQEIAKRLPAPPNLAILSHRSLCGGELGGQDADDTSSESEVPFLQLNSCKELEKLKPSSRCRACREASRVSSTTTVETNSNSTLNHASNSDKNGSRRRGINNRNSPNNDSGGDSKTGVATVSVFCRFWGFRKLFYDQKGQLNVSDFCRTSEADSVDRSLWAMHCHVSPPLSRHNAIYCLDRLGAIACRLMLSELSILSSSASLGSTVQRQCCPPPPPEVNNKSSPSSTHSTPSRHVAWKRPVQGVREMCDVCETTMFNSHWVCTKCGYSVCSACYYAKANALPSSKLAKDSPDPLGDATSSVASTTHESVVDEDGVKINDVDNFASIGLSPAVIGLSYEDYTVRQPWSTCSASRRPHDASKMMLTALLPYGSLHCLWHRLHQIVPRLDCPCGQSATNHSDLPHPISALERPHSPASSTDTSAATSLDLLADLALKSTTSSGGSPEDDAPNMDVEIMDVSDGRRELNQKAGASGVLYLKDGNSANLKAFQRHWATNQPVVISGCGRHFNSSLWTAKSLSKESGSGAGNSQIVLIDCETNLIVLRHPVRAFWEAFESHPNNNSTKRSSKEKAPHFLKIREWPPMGDLSETFPDRYADFTEHLPLPEYTHREGQLNLAARLPSFFVRPDLGPRLHIAHDLTSQPKIGTVNLRVDVTDVINVLMHATRSVDQIPPKGSETQLRAFLRQAGVDLSEVFHTKSHTNATSNRGLPGAVWHIFRPCDTAGLREFLIKIDKLSSPSSSSRSEGSAGGDVIHDQRMFLSQDQLDELKAETGIKPYTILQFPGDAILIPAGSVHQVRNLGNCINVSSDFISPEHVSQCLELTEEFRRLPRNHPSHEDKLQVKNMIYHTVKDALSTVLKALTSSNQPQQQNPSSPSPV</sequence>